<evidence type="ECO:0000313" key="3">
    <source>
        <dbReference type="Proteomes" id="UP001066276"/>
    </source>
</evidence>
<feature type="compositionally biased region" description="Polar residues" evidence="1">
    <location>
        <begin position="10"/>
        <end position="34"/>
    </location>
</feature>
<protein>
    <submittedName>
        <fullName evidence="2">Uncharacterized protein</fullName>
    </submittedName>
</protein>
<organism evidence="2 3">
    <name type="scientific">Pleurodeles waltl</name>
    <name type="common">Iberian ribbed newt</name>
    <dbReference type="NCBI Taxonomy" id="8319"/>
    <lineage>
        <taxon>Eukaryota</taxon>
        <taxon>Metazoa</taxon>
        <taxon>Chordata</taxon>
        <taxon>Craniata</taxon>
        <taxon>Vertebrata</taxon>
        <taxon>Euteleostomi</taxon>
        <taxon>Amphibia</taxon>
        <taxon>Batrachia</taxon>
        <taxon>Caudata</taxon>
        <taxon>Salamandroidea</taxon>
        <taxon>Salamandridae</taxon>
        <taxon>Pleurodelinae</taxon>
        <taxon>Pleurodeles</taxon>
    </lineage>
</organism>
<accession>A0AAV7W3L3</accession>
<feature type="compositionally biased region" description="Basic and acidic residues" evidence="1">
    <location>
        <begin position="49"/>
        <end position="61"/>
    </location>
</feature>
<sequence>MPRSILLNPAHQSSGGTVASQGNDPDVIQPQTNPEPAELRNAAVGHPGRNPEKESIGSNREYRRMAERGRAAEGCLAGTIGWWIPETGGNGEKTPRGEEREGLLHLCEDDQLKGQEAVKHTDRPGSGESVASPGMSR</sequence>
<feature type="compositionally biased region" description="Basic and acidic residues" evidence="1">
    <location>
        <begin position="109"/>
        <end position="125"/>
    </location>
</feature>
<feature type="region of interest" description="Disordered" evidence="1">
    <location>
        <begin position="109"/>
        <end position="137"/>
    </location>
</feature>
<dbReference type="Proteomes" id="UP001066276">
    <property type="component" value="Chromosome 1_2"/>
</dbReference>
<feature type="region of interest" description="Disordered" evidence="1">
    <location>
        <begin position="81"/>
        <end position="100"/>
    </location>
</feature>
<gene>
    <name evidence="2" type="ORF">NDU88_003949</name>
</gene>
<reference evidence="2" key="1">
    <citation type="journal article" date="2022" name="bioRxiv">
        <title>Sequencing and chromosome-scale assembly of the giantPleurodeles waltlgenome.</title>
        <authorList>
            <person name="Brown T."/>
            <person name="Elewa A."/>
            <person name="Iarovenko S."/>
            <person name="Subramanian E."/>
            <person name="Araus A.J."/>
            <person name="Petzold A."/>
            <person name="Susuki M."/>
            <person name="Suzuki K.-i.T."/>
            <person name="Hayashi T."/>
            <person name="Toyoda A."/>
            <person name="Oliveira C."/>
            <person name="Osipova E."/>
            <person name="Leigh N.D."/>
            <person name="Simon A."/>
            <person name="Yun M.H."/>
        </authorList>
    </citation>
    <scope>NUCLEOTIDE SEQUENCE</scope>
    <source>
        <strain evidence="2">20211129_DDA</strain>
        <tissue evidence="2">Liver</tissue>
    </source>
</reference>
<evidence type="ECO:0000256" key="1">
    <source>
        <dbReference type="SAM" id="MobiDB-lite"/>
    </source>
</evidence>
<name>A0AAV7W3L3_PLEWA</name>
<comment type="caution">
    <text evidence="2">The sequence shown here is derived from an EMBL/GenBank/DDBJ whole genome shotgun (WGS) entry which is preliminary data.</text>
</comment>
<proteinExistence type="predicted"/>
<evidence type="ECO:0000313" key="2">
    <source>
        <dbReference type="EMBL" id="KAJ1208565.1"/>
    </source>
</evidence>
<dbReference type="EMBL" id="JANPWB010000002">
    <property type="protein sequence ID" value="KAJ1208565.1"/>
    <property type="molecule type" value="Genomic_DNA"/>
</dbReference>
<feature type="region of interest" description="Disordered" evidence="1">
    <location>
        <begin position="1"/>
        <end position="61"/>
    </location>
</feature>
<dbReference type="AlphaFoldDB" id="A0AAV7W3L3"/>
<keyword evidence="3" id="KW-1185">Reference proteome</keyword>